<evidence type="ECO:0000313" key="3">
    <source>
        <dbReference type="Proteomes" id="UP001055439"/>
    </source>
</evidence>
<organism evidence="2 3">
    <name type="scientific">Musa troglodytarum</name>
    <name type="common">fe'i banana</name>
    <dbReference type="NCBI Taxonomy" id="320322"/>
    <lineage>
        <taxon>Eukaryota</taxon>
        <taxon>Viridiplantae</taxon>
        <taxon>Streptophyta</taxon>
        <taxon>Embryophyta</taxon>
        <taxon>Tracheophyta</taxon>
        <taxon>Spermatophyta</taxon>
        <taxon>Magnoliopsida</taxon>
        <taxon>Liliopsida</taxon>
        <taxon>Zingiberales</taxon>
        <taxon>Musaceae</taxon>
        <taxon>Musa</taxon>
    </lineage>
</organism>
<feature type="non-terminal residue" evidence="2">
    <location>
        <position position="1"/>
    </location>
</feature>
<keyword evidence="3" id="KW-1185">Reference proteome</keyword>
<feature type="region of interest" description="Disordered" evidence="1">
    <location>
        <begin position="1"/>
        <end position="34"/>
    </location>
</feature>
<evidence type="ECO:0000256" key="1">
    <source>
        <dbReference type="SAM" id="MobiDB-lite"/>
    </source>
</evidence>
<gene>
    <name evidence="2" type="ORF">MUK42_32874</name>
</gene>
<dbReference type="EMBL" id="CP097505">
    <property type="protein sequence ID" value="URD94239.1"/>
    <property type="molecule type" value="Genomic_DNA"/>
</dbReference>
<protein>
    <submittedName>
        <fullName evidence="2">Uncharacterized protein</fullName>
    </submittedName>
</protein>
<name>A0A9E7FE29_9LILI</name>
<sequence length="85" mass="9690">TRIRQRNSPASPRKRDQGTVRSASSPPYPNDGDVFLPIRKQQRRISLPFPLSSPRDQHQVVLLFHLIAKYPSYCSSLTLGLVSCW</sequence>
<dbReference type="Proteomes" id="UP001055439">
    <property type="component" value="Chromosome 3"/>
</dbReference>
<reference evidence="2" key="1">
    <citation type="submission" date="2022-05" db="EMBL/GenBank/DDBJ databases">
        <title>The Musa troglodytarum L. genome provides insights into the mechanism of non-climacteric behaviour and enrichment of carotenoids.</title>
        <authorList>
            <person name="Wang J."/>
        </authorList>
    </citation>
    <scope>NUCLEOTIDE SEQUENCE</scope>
    <source>
        <tissue evidence="2">Leaf</tissue>
    </source>
</reference>
<evidence type="ECO:0000313" key="2">
    <source>
        <dbReference type="EMBL" id="URD94239.1"/>
    </source>
</evidence>
<proteinExistence type="predicted"/>
<dbReference type="AlphaFoldDB" id="A0A9E7FE29"/>
<feature type="compositionally biased region" description="Polar residues" evidence="1">
    <location>
        <begin position="1"/>
        <end position="10"/>
    </location>
</feature>
<accession>A0A9E7FE29</accession>